<comment type="caution">
    <text evidence="3">The sequence shown here is derived from an EMBL/GenBank/DDBJ whole genome shotgun (WGS) entry which is preliminary data.</text>
</comment>
<dbReference type="Pfam" id="PF01408">
    <property type="entry name" value="GFO_IDH_MocA"/>
    <property type="match status" value="1"/>
</dbReference>
<proteinExistence type="predicted"/>
<dbReference type="Pfam" id="PF22725">
    <property type="entry name" value="GFO_IDH_MocA_C3"/>
    <property type="match status" value="1"/>
</dbReference>
<accession>A0A5R9KPF4</accession>
<keyword evidence="4" id="KW-1185">Reference proteome</keyword>
<dbReference type="AlphaFoldDB" id="A0A5R9KPF4"/>
<dbReference type="RefSeq" id="WP_138368279.1">
    <property type="nucleotide sequence ID" value="NZ_VCEJ01000008.1"/>
</dbReference>
<dbReference type="InterPro" id="IPR036291">
    <property type="entry name" value="NAD(P)-bd_dom_sf"/>
</dbReference>
<feature type="domain" description="GFO/IDH/MocA-like oxidoreductase" evidence="2">
    <location>
        <begin position="136"/>
        <end position="271"/>
    </location>
</feature>
<dbReference type="Proteomes" id="UP000306402">
    <property type="component" value="Unassembled WGS sequence"/>
</dbReference>
<reference evidence="3 4" key="1">
    <citation type="submission" date="2019-05" db="EMBL/GenBank/DDBJ databases">
        <authorList>
            <person name="Qu J.-H."/>
        </authorList>
    </citation>
    <scope>NUCLEOTIDE SEQUENCE [LARGE SCALE GENOMIC DNA]</scope>
    <source>
        <strain evidence="3 4">T17</strain>
    </source>
</reference>
<evidence type="ECO:0000313" key="4">
    <source>
        <dbReference type="Proteomes" id="UP000306402"/>
    </source>
</evidence>
<dbReference type="GO" id="GO:0000166">
    <property type="term" value="F:nucleotide binding"/>
    <property type="evidence" value="ECO:0007669"/>
    <property type="project" value="InterPro"/>
</dbReference>
<dbReference type="SUPFAM" id="SSF55347">
    <property type="entry name" value="Glyceraldehyde-3-phosphate dehydrogenase-like, C-terminal domain"/>
    <property type="match status" value="1"/>
</dbReference>
<dbReference type="Gene3D" id="3.40.50.720">
    <property type="entry name" value="NAD(P)-binding Rossmann-like Domain"/>
    <property type="match status" value="1"/>
</dbReference>
<protein>
    <submittedName>
        <fullName evidence="3">Gfo/Idh/MocA family oxidoreductase</fullName>
    </submittedName>
</protein>
<evidence type="ECO:0000259" key="2">
    <source>
        <dbReference type="Pfam" id="PF22725"/>
    </source>
</evidence>
<dbReference type="InterPro" id="IPR000683">
    <property type="entry name" value="Gfo/Idh/MocA-like_OxRdtase_N"/>
</dbReference>
<dbReference type="OrthoDB" id="9815825at2"/>
<organism evidence="3 4">
    <name type="scientific">Dyadobacter luticola</name>
    <dbReference type="NCBI Taxonomy" id="1979387"/>
    <lineage>
        <taxon>Bacteria</taxon>
        <taxon>Pseudomonadati</taxon>
        <taxon>Bacteroidota</taxon>
        <taxon>Cytophagia</taxon>
        <taxon>Cytophagales</taxon>
        <taxon>Spirosomataceae</taxon>
        <taxon>Dyadobacter</taxon>
    </lineage>
</organism>
<dbReference type="PANTHER" id="PTHR43249">
    <property type="entry name" value="UDP-N-ACETYL-2-AMINO-2-DEOXY-D-GLUCURONATE OXIDASE"/>
    <property type="match status" value="1"/>
</dbReference>
<dbReference type="PANTHER" id="PTHR43249:SF1">
    <property type="entry name" value="D-GLUCOSIDE 3-DEHYDROGENASE"/>
    <property type="match status" value="1"/>
</dbReference>
<evidence type="ECO:0000259" key="1">
    <source>
        <dbReference type="Pfam" id="PF01408"/>
    </source>
</evidence>
<dbReference type="InterPro" id="IPR055170">
    <property type="entry name" value="GFO_IDH_MocA-like_dom"/>
</dbReference>
<gene>
    <name evidence="3" type="ORF">FEN17_25735</name>
</gene>
<feature type="domain" description="Gfo/Idh/MocA-like oxidoreductase N-terminal" evidence="1">
    <location>
        <begin position="5"/>
        <end position="126"/>
    </location>
</feature>
<dbReference type="EMBL" id="VCEJ01000008">
    <property type="protein sequence ID" value="TLU98181.1"/>
    <property type="molecule type" value="Genomic_DNA"/>
</dbReference>
<name>A0A5R9KPF4_9BACT</name>
<dbReference type="Gene3D" id="3.30.360.10">
    <property type="entry name" value="Dihydrodipicolinate Reductase, domain 2"/>
    <property type="match status" value="1"/>
</dbReference>
<dbReference type="InterPro" id="IPR052515">
    <property type="entry name" value="Gfo/Idh/MocA_Oxidoreductase"/>
</dbReference>
<sequence>MPILKAAIIGGGHIADDNHIPALKALPDQVEVIAICSRDKQKARTLADKHGVPFAYDNPLEMYESESKPDIIVNCTANNLHYPFTIQALQHDCHVFCEKPPAMNAAEAADMAELAKNKEKVLAYNFQLRQTEEYSLLKKCLENGELGKVYHIKANFLRRRGIPGWGNFTNKTIQGGGALIDLGVHVLDLALGMLDYQMPDRIVANTYDLIGKAGGKGLMGDWNPETFEVEDGCFAHLSFPNNSSISLSASFALNTKLQKNVNLEVFGSKAGALLNPFTLYTEFAGELTDMEFPHLEQTDIQLKNTTAFLDTCAGKPSNICNAEQGAVLQAIVEKIYQSAQR</sequence>
<dbReference type="SUPFAM" id="SSF51735">
    <property type="entry name" value="NAD(P)-binding Rossmann-fold domains"/>
    <property type="match status" value="1"/>
</dbReference>
<evidence type="ECO:0000313" key="3">
    <source>
        <dbReference type="EMBL" id="TLU98181.1"/>
    </source>
</evidence>